<proteinExistence type="predicted"/>
<dbReference type="EMBL" id="MU007055">
    <property type="protein sequence ID" value="KAF2428315.1"/>
    <property type="molecule type" value="Genomic_DNA"/>
</dbReference>
<dbReference type="Proteomes" id="UP000800235">
    <property type="component" value="Unassembled WGS sequence"/>
</dbReference>
<evidence type="ECO:0000313" key="1">
    <source>
        <dbReference type="EMBL" id="KAF2428315.1"/>
    </source>
</evidence>
<sequence length="281" mass="32831">MANICRITTKATTSPPCVFDKQLMMESREVFPFLALPAELHNHIYHYINLDWNNVNSCTKEIYSRRCDIRRYQRSSNRDHNHDSEESCRNGSCELRKLFDDTIPQRSTPSILLVNKQITAELIGTLHTKPLILYWPLVSDECHDLIPITRLISAATLLKVQDLEIVLKREHSRRFHFDKELLDIHAVLAGFDSYISPNQKRERVGSDVPWVSKPESYEGDLNSLRVRYEVLNGSRSQEKCVFYQKFFEQFVKTEFTCVGVARSELDDSFKRKLGRRKRPAH</sequence>
<organism evidence="1 2">
    <name type="scientific">Tothia fuscella</name>
    <dbReference type="NCBI Taxonomy" id="1048955"/>
    <lineage>
        <taxon>Eukaryota</taxon>
        <taxon>Fungi</taxon>
        <taxon>Dikarya</taxon>
        <taxon>Ascomycota</taxon>
        <taxon>Pezizomycotina</taxon>
        <taxon>Dothideomycetes</taxon>
        <taxon>Pleosporomycetidae</taxon>
        <taxon>Venturiales</taxon>
        <taxon>Cylindrosympodiaceae</taxon>
        <taxon>Tothia</taxon>
    </lineage>
</organism>
<dbReference type="OrthoDB" id="3510794at2759"/>
<reference evidence="1" key="1">
    <citation type="journal article" date="2020" name="Stud. Mycol.">
        <title>101 Dothideomycetes genomes: a test case for predicting lifestyles and emergence of pathogens.</title>
        <authorList>
            <person name="Haridas S."/>
            <person name="Albert R."/>
            <person name="Binder M."/>
            <person name="Bloem J."/>
            <person name="Labutti K."/>
            <person name="Salamov A."/>
            <person name="Andreopoulos B."/>
            <person name="Baker S."/>
            <person name="Barry K."/>
            <person name="Bills G."/>
            <person name="Bluhm B."/>
            <person name="Cannon C."/>
            <person name="Castanera R."/>
            <person name="Culley D."/>
            <person name="Daum C."/>
            <person name="Ezra D."/>
            <person name="Gonzalez J."/>
            <person name="Henrissat B."/>
            <person name="Kuo A."/>
            <person name="Liang C."/>
            <person name="Lipzen A."/>
            <person name="Lutzoni F."/>
            <person name="Magnuson J."/>
            <person name="Mondo S."/>
            <person name="Nolan M."/>
            <person name="Ohm R."/>
            <person name="Pangilinan J."/>
            <person name="Park H.-J."/>
            <person name="Ramirez L."/>
            <person name="Alfaro M."/>
            <person name="Sun H."/>
            <person name="Tritt A."/>
            <person name="Yoshinaga Y."/>
            <person name="Zwiers L.-H."/>
            <person name="Turgeon B."/>
            <person name="Goodwin S."/>
            <person name="Spatafora J."/>
            <person name="Crous P."/>
            <person name="Grigoriev I."/>
        </authorList>
    </citation>
    <scope>NUCLEOTIDE SEQUENCE</scope>
    <source>
        <strain evidence="1">CBS 130266</strain>
    </source>
</reference>
<name>A0A9P4TX66_9PEZI</name>
<protein>
    <recommendedName>
        <fullName evidence="3">F-box domain-containing protein</fullName>
    </recommendedName>
</protein>
<evidence type="ECO:0008006" key="3">
    <source>
        <dbReference type="Google" id="ProtNLM"/>
    </source>
</evidence>
<accession>A0A9P4TX66</accession>
<keyword evidence="2" id="KW-1185">Reference proteome</keyword>
<dbReference type="AlphaFoldDB" id="A0A9P4TX66"/>
<comment type="caution">
    <text evidence="1">The sequence shown here is derived from an EMBL/GenBank/DDBJ whole genome shotgun (WGS) entry which is preliminary data.</text>
</comment>
<evidence type="ECO:0000313" key="2">
    <source>
        <dbReference type="Proteomes" id="UP000800235"/>
    </source>
</evidence>
<gene>
    <name evidence="1" type="ORF">EJ08DRAFT_699175</name>
</gene>